<dbReference type="EMBL" id="JACIEK010000034">
    <property type="protein sequence ID" value="MBB4000843.1"/>
    <property type="molecule type" value="Genomic_DNA"/>
</dbReference>
<evidence type="ECO:0000313" key="1">
    <source>
        <dbReference type="EMBL" id="MBB4000843.1"/>
    </source>
</evidence>
<evidence type="ECO:0000313" key="2">
    <source>
        <dbReference type="Proteomes" id="UP000542776"/>
    </source>
</evidence>
<protein>
    <submittedName>
        <fullName evidence="1">Uncharacterized protein</fullName>
    </submittedName>
</protein>
<organism evidence="1 2">
    <name type="scientific">Aureimonas pseudogalii</name>
    <dbReference type="NCBI Taxonomy" id="1744844"/>
    <lineage>
        <taxon>Bacteria</taxon>
        <taxon>Pseudomonadati</taxon>
        <taxon>Pseudomonadota</taxon>
        <taxon>Alphaproteobacteria</taxon>
        <taxon>Hyphomicrobiales</taxon>
        <taxon>Aurantimonadaceae</taxon>
        <taxon>Aureimonas</taxon>
    </lineage>
</organism>
<name>A0A7W6MMH1_9HYPH</name>
<dbReference type="AlphaFoldDB" id="A0A7W6MMH1"/>
<accession>A0A7W6MMH1</accession>
<keyword evidence="2" id="KW-1185">Reference proteome</keyword>
<proteinExistence type="predicted"/>
<comment type="caution">
    <text evidence="1">The sequence shown here is derived from an EMBL/GenBank/DDBJ whole genome shotgun (WGS) entry which is preliminary data.</text>
</comment>
<dbReference type="RefSeq" id="WP_183202900.1">
    <property type="nucleotide sequence ID" value="NZ_JACIEK010000034.1"/>
</dbReference>
<gene>
    <name evidence="1" type="ORF">GGR04_004724</name>
</gene>
<sequence length="286" mass="33002">MRSPFNPISSSVFEAVRLAREAIEPLNGFHDRMSFLERTSFRSALDQLRPDASWQRALQHEFDVERIAGVSDLLRAQTESDLRWREMLSPLVIEQAQLAAEFSRHLSLPSAMEQFRTPVPDLRDKLLNLHRLELWTQPAYMDAFNRTSALSDVMADSLRVGRELRDAARAFSLEAIPSFDSLIDYRHFLDAAGLQLSRWPRLRLLSAAEKRRRFKARLKEKIEPAHVKRAKTMVHRYELTLREILDQVMADAYGEEWPETRLPLCGCNDLLGKWRGAHPVLTGQVA</sequence>
<dbReference type="Proteomes" id="UP000542776">
    <property type="component" value="Unassembled WGS sequence"/>
</dbReference>
<reference evidence="1 2" key="1">
    <citation type="submission" date="2020-08" db="EMBL/GenBank/DDBJ databases">
        <title>Genomic Encyclopedia of Type Strains, Phase IV (KMG-IV): sequencing the most valuable type-strain genomes for metagenomic binning, comparative biology and taxonomic classification.</title>
        <authorList>
            <person name="Goeker M."/>
        </authorList>
    </citation>
    <scope>NUCLEOTIDE SEQUENCE [LARGE SCALE GENOMIC DNA]</scope>
    <source>
        <strain evidence="1 2">DSM 102238</strain>
    </source>
</reference>